<keyword evidence="2" id="KW-1185">Reference proteome</keyword>
<evidence type="ECO:0000313" key="1">
    <source>
        <dbReference type="EMBL" id="KAK8569154.1"/>
    </source>
</evidence>
<accession>A0ABR2F2I5</accession>
<name>A0ABR2F2I5_9ROSI</name>
<reference evidence="1 2" key="1">
    <citation type="journal article" date="2024" name="G3 (Bethesda)">
        <title>Genome assembly of Hibiscus sabdariffa L. provides insights into metabolisms of medicinal natural products.</title>
        <authorList>
            <person name="Kim T."/>
        </authorList>
    </citation>
    <scope>NUCLEOTIDE SEQUENCE [LARGE SCALE GENOMIC DNA]</scope>
    <source>
        <strain evidence="1">TK-2024</strain>
        <tissue evidence="1">Old leaves</tissue>
    </source>
</reference>
<dbReference type="EMBL" id="JBBPBM010000009">
    <property type="protein sequence ID" value="KAK8569154.1"/>
    <property type="molecule type" value="Genomic_DNA"/>
</dbReference>
<gene>
    <name evidence="1" type="ORF">V6N12_007686</name>
</gene>
<evidence type="ECO:0000313" key="2">
    <source>
        <dbReference type="Proteomes" id="UP001472677"/>
    </source>
</evidence>
<dbReference type="SUPFAM" id="SSF56219">
    <property type="entry name" value="DNase I-like"/>
    <property type="match status" value="1"/>
</dbReference>
<dbReference type="Gene3D" id="3.60.10.10">
    <property type="entry name" value="Endonuclease/exonuclease/phosphatase"/>
    <property type="match status" value="1"/>
</dbReference>
<proteinExistence type="predicted"/>
<dbReference type="InterPro" id="IPR036691">
    <property type="entry name" value="Endo/exonu/phosph_ase_sf"/>
</dbReference>
<comment type="caution">
    <text evidence="1">The sequence shown here is derived from an EMBL/GenBank/DDBJ whole genome shotgun (WGS) entry which is preliminary data.</text>
</comment>
<protein>
    <submittedName>
        <fullName evidence="1">Uncharacterized protein</fullName>
    </submittedName>
</protein>
<sequence length="118" mass="13941">MTIVCMMKILSWNIHGVGSLAKKKALRNLLRHYLYKMVFVQETKLEMITRNLIQNVWFRLVDSIVQRQFAMVQERWLDDAGRCGLISVYAPCVLDQELRLWDELIEVMAHNRSNWCVG</sequence>
<organism evidence="1 2">
    <name type="scientific">Hibiscus sabdariffa</name>
    <name type="common">roselle</name>
    <dbReference type="NCBI Taxonomy" id="183260"/>
    <lineage>
        <taxon>Eukaryota</taxon>
        <taxon>Viridiplantae</taxon>
        <taxon>Streptophyta</taxon>
        <taxon>Embryophyta</taxon>
        <taxon>Tracheophyta</taxon>
        <taxon>Spermatophyta</taxon>
        <taxon>Magnoliopsida</taxon>
        <taxon>eudicotyledons</taxon>
        <taxon>Gunneridae</taxon>
        <taxon>Pentapetalae</taxon>
        <taxon>rosids</taxon>
        <taxon>malvids</taxon>
        <taxon>Malvales</taxon>
        <taxon>Malvaceae</taxon>
        <taxon>Malvoideae</taxon>
        <taxon>Hibiscus</taxon>
    </lineage>
</organism>
<dbReference type="Proteomes" id="UP001472677">
    <property type="component" value="Unassembled WGS sequence"/>
</dbReference>